<dbReference type="PROSITE" id="PS00409">
    <property type="entry name" value="PROKAR_NTER_METHYL"/>
    <property type="match status" value="1"/>
</dbReference>
<evidence type="ECO:0000256" key="3">
    <source>
        <dbReference type="ARBA" id="ARBA00022475"/>
    </source>
</evidence>
<dbReference type="Pfam" id="PF07963">
    <property type="entry name" value="N_methyl"/>
    <property type="match status" value="1"/>
</dbReference>
<dbReference type="GO" id="GO:0005886">
    <property type="term" value="C:plasma membrane"/>
    <property type="evidence" value="ECO:0007669"/>
    <property type="project" value="UniProtKB-SubCell"/>
</dbReference>
<evidence type="ECO:0000256" key="8">
    <source>
        <dbReference type="ARBA" id="ARBA00023136"/>
    </source>
</evidence>
<evidence type="ECO:0000256" key="11">
    <source>
        <dbReference type="SAM" id="Phobius"/>
    </source>
</evidence>
<keyword evidence="8 11" id="KW-0472">Membrane</keyword>
<keyword evidence="5" id="KW-0997">Cell inner membrane</keyword>
<accession>A0AAN1VHX6</accession>
<evidence type="ECO:0000259" key="12">
    <source>
        <dbReference type="Pfam" id="PF12019"/>
    </source>
</evidence>
<dbReference type="GO" id="GO:0015628">
    <property type="term" value="P:protein secretion by the type II secretion system"/>
    <property type="evidence" value="ECO:0007669"/>
    <property type="project" value="InterPro"/>
</dbReference>
<dbReference type="GO" id="GO:0015627">
    <property type="term" value="C:type II protein secretion system complex"/>
    <property type="evidence" value="ECO:0007669"/>
    <property type="project" value="InterPro"/>
</dbReference>
<comment type="subcellular location">
    <subcellularLocation>
        <location evidence="1">Cell inner membrane</location>
        <topology evidence="1">Single-pass membrane protein</topology>
    </subcellularLocation>
</comment>
<dbReference type="Pfam" id="PF12019">
    <property type="entry name" value="GspH"/>
    <property type="match status" value="1"/>
</dbReference>
<dbReference type="InterPro" id="IPR049875">
    <property type="entry name" value="TypeII_GspH"/>
</dbReference>
<proteinExistence type="inferred from homology"/>
<dbReference type="InterPro" id="IPR045584">
    <property type="entry name" value="Pilin-like"/>
</dbReference>
<evidence type="ECO:0000256" key="6">
    <source>
        <dbReference type="ARBA" id="ARBA00022692"/>
    </source>
</evidence>
<evidence type="ECO:0000313" key="13">
    <source>
        <dbReference type="EMBL" id="AZW19469.1"/>
    </source>
</evidence>
<protein>
    <recommendedName>
        <fullName evidence="2">Type II secretion system protein H</fullName>
    </recommendedName>
    <alternativeName>
        <fullName evidence="10">General secretion pathway protein H</fullName>
    </alternativeName>
</protein>
<name>A0AAN1VHX6_9BORD</name>
<keyword evidence="3" id="KW-1003">Cell membrane</keyword>
<feature type="transmembrane region" description="Helical" evidence="11">
    <location>
        <begin position="12"/>
        <end position="34"/>
    </location>
</feature>
<keyword evidence="7 11" id="KW-1133">Transmembrane helix</keyword>
<keyword evidence="4" id="KW-0488">Methylation</keyword>
<feature type="domain" description="General secretion pathway GspH" evidence="12">
    <location>
        <begin position="47"/>
        <end position="152"/>
    </location>
</feature>
<dbReference type="InterPro" id="IPR022346">
    <property type="entry name" value="T2SS_GspH"/>
</dbReference>
<evidence type="ECO:0000256" key="4">
    <source>
        <dbReference type="ARBA" id="ARBA00022481"/>
    </source>
</evidence>
<evidence type="ECO:0000256" key="7">
    <source>
        <dbReference type="ARBA" id="ARBA00022989"/>
    </source>
</evidence>
<evidence type="ECO:0000256" key="1">
    <source>
        <dbReference type="ARBA" id="ARBA00004377"/>
    </source>
</evidence>
<organism evidence="13 14">
    <name type="scientific">Bordetella hinzii</name>
    <dbReference type="NCBI Taxonomy" id="103855"/>
    <lineage>
        <taxon>Bacteria</taxon>
        <taxon>Pseudomonadati</taxon>
        <taxon>Pseudomonadota</taxon>
        <taxon>Betaproteobacteria</taxon>
        <taxon>Burkholderiales</taxon>
        <taxon>Alcaligenaceae</taxon>
        <taxon>Bordetella</taxon>
    </lineage>
</organism>
<dbReference type="PRINTS" id="PR00885">
    <property type="entry name" value="BCTERIALGSPH"/>
</dbReference>
<dbReference type="NCBIfam" id="TIGR02532">
    <property type="entry name" value="IV_pilin_GFxxxE"/>
    <property type="match status" value="1"/>
</dbReference>
<evidence type="ECO:0000313" key="14">
    <source>
        <dbReference type="Proteomes" id="UP000282741"/>
    </source>
</evidence>
<evidence type="ECO:0000256" key="9">
    <source>
        <dbReference type="ARBA" id="ARBA00025772"/>
    </source>
</evidence>
<evidence type="ECO:0000256" key="10">
    <source>
        <dbReference type="ARBA" id="ARBA00030775"/>
    </source>
</evidence>
<dbReference type="NCBIfam" id="TIGR01708">
    <property type="entry name" value="typeII_sec_gspH"/>
    <property type="match status" value="1"/>
</dbReference>
<dbReference type="InterPro" id="IPR002416">
    <property type="entry name" value="T2SS_protein-GspH"/>
</dbReference>
<dbReference type="KEGG" id="bhz:ACR54_00407"/>
<gene>
    <name evidence="13" type="primary">gspH</name>
    <name evidence="13" type="ORF">CS347_06080</name>
</gene>
<dbReference type="SUPFAM" id="SSF54523">
    <property type="entry name" value="Pili subunits"/>
    <property type="match status" value="1"/>
</dbReference>
<dbReference type="InterPro" id="IPR012902">
    <property type="entry name" value="N_methyl_site"/>
</dbReference>
<evidence type="ECO:0000256" key="5">
    <source>
        <dbReference type="ARBA" id="ARBA00022519"/>
    </source>
</evidence>
<comment type="similarity">
    <text evidence="9">Belongs to the GSP H family.</text>
</comment>
<keyword evidence="6 11" id="KW-0812">Transmembrane</keyword>
<reference evidence="14" key="1">
    <citation type="submission" date="2017-10" db="EMBL/GenBank/DDBJ databases">
        <title>Whole genome sequencing of various Bordetella species.</title>
        <authorList>
            <person name="Weigand M.R."/>
            <person name="Loparev V."/>
            <person name="Peng Y."/>
            <person name="Bowden K.E."/>
            <person name="Tondella M.L."/>
            <person name="Williams M.M."/>
        </authorList>
    </citation>
    <scope>NUCLEOTIDE SEQUENCE [LARGE SCALE GENOMIC DNA]</scope>
    <source>
        <strain evidence="14">H720</strain>
    </source>
</reference>
<dbReference type="EMBL" id="CP024172">
    <property type="protein sequence ID" value="AZW19469.1"/>
    <property type="molecule type" value="Genomic_DNA"/>
</dbReference>
<dbReference type="AlphaFoldDB" id="A0AAN1VHX6"/>
<sequence length="162" mass="17744">MRTSAPGISERGFTLLEMLVVLVIIGMTAGLVTLSLRPSGDPLREDAQRLADAFRVAQGEARSDGRVIRWRGGDGGWSFERDGRAGTLTAQDDRVPPPDDFAGDAQLRPMRFAAAPVLLRLDPDRPLLFNTEWVASPFVLTLQAAGRQVVLRRDEAGNYDVQ</sequence>
<evidence type="ECO:0000256" key="2">
    <source>
        <dbReference type="ARBA" id="ARBA00021549"/>
    </source>
</evidence>
<dbReference type="Proteomes" id="UP000282741">
    <property type="component" value="Chromosome"/>
</dbReference>